<proteinExistence type="predicted"/>
<evidence type="ECO:0000313" key="4">
    <source>
        <dbReference type="Proteomes" id="UP000236536"/>
    </source>
</evidence>
<evidence type="ECO:0000313" key="3">
    <source>
        <dbReference type="Proteomes" id="UP000236447"/>
    </source>
</evidence>
<reference evidence="1 4" key="3">
    <citation type="journal article" date="2017" name="Int. J. Syst. Evol. Microbiol.">
        <title>Adaptation of Surface-Associated Bacteria to the Open Ocean: A Genomically Distinct Subpopulation of Phaeobacter gallaeciensis Colonizes Pacific Mesozooplankton.</title>
        <authorList>
            <person name="Freese H.M."/>
            <person name="Methner A."/>
            <person name="Overmann J."/>
        </authorList>
    </citation>
    <scope>NUCLEOTIDE SEQUENCE [LARGE SCALE GENOMIC DNA]</scope>
    <source>
        <strain evidence="1 4">P66</strain>
    </source>
</reference>
<dbReference type="OMA" id="FRIDHYR"/>
<dbReference type="RefSeq" id="WP_014875407.1">
    <property type="nucleotide sequence ID" value="NZ_BSKP01000001.1"/>
</dbReference>
<dbReference type="Proteomes" id="UP000236447">
    <property type="component" value="Chromosome"/>
</dbReference>
<dbReference type="Proteomes" id="UP000236536">
    <property type="component" value="Chromosome"/>
</dbReference>
<protein>
    <recommendedName>
        <fullName evidence="5">SnoaL-like domain-containing protein</fullName>
    </recommendedName>
</protein>
<dbReference type="GeneID" id="57289185"/>
<dbReference type="AlphaFoldDB" id="A0A135ILE2"/>
<keyword evidence="4" id="KW-1185">Reference proteome</keyword>
<organism evidence="2 3">
    <name type="scientific">Phaeobacter inhibens</name>
    <dbReference type="NCBI Taxonomy" id="221822"/>
    <lineage>
        <taxon>Bacteria</taxon>
        <taxon>Pseudomonadati</taxon>
        <taxon>Pseudomonadota</taxon>
        <taxon>Alphaproteobacteria</taxon>
        <taxon>Rhodobacterales</taxon>
        <taxon>Roseobacteraceae</taxon>
        <taxon>Phaeobacter</taxon>
    </lineage>
</organism>
<dbReference type="EMBL" id="CP010705">
    <property type="protein sequence ID" value="AUQ93658.1"/>
    <property type="molecule type" value="Genomic_DNA"/>
</dbReference>
<evidence type="ECO:0008006" key="5">
    <source>
        <dbReference type="Google" id="ProtNLM"/>
    </source>
</evidence>
<evidence type="ECO:0000313" key="1">
    <source>
        <dbReference type="EMBL" id="AUQ93658.1"/>
    </source>
</evidence>
<dbReference type="EMBL" id="CP010725">
    <property type="protein sequence ID" value="AUQ99838.1"/>
    <property type="molecule type" value="Genomic_DNA"/>
</dbReference>
<accession>A0A135ILE2</accession>
<gene>
    <name evidence="1" type="ORF">PhaeoP66_00854</name>
    <name evidence="2" type="ORF">PhaeoP88_02483</name>
</gene>
<reference evidence="2 3" key="1">
    <citation type="journal article" date="2017" name="Front. Microbiol.">
        <title>Phaeobacter piscinae sp. nov., a species of the Roseobacter group and potential aquaculture probiont.</title>
        <authorList>
            <person name="Sonnenschein E.C."/>
            <person name="Phippen C.B.W."/>
            <person name="Nielsen K.F."/>
            <person name="Mateiu R.V."/>
            <person name="Melchiorsen J."/>
            <person name="Gram L."/>
            <person name="Overmann J."/>
            <person name="Freese H.M."/>
        </authorList>
    </citation>
    <scope>NUCLEOTIDE SEQUENCE [LARGE SCALE GENOMIC DNA]</scope>
    <source>
        <strain evidence="2 3">P88</strain>
    </source>
</reference>
<name>A0A135ILE2_9RHOB</name>
<reference evidence="3 4" key="2">
    <citation type="journal article" date="2017" name="Genome Biol. Evol.">
        <title>Trajectories and Drivers of Genome Evolution in Surface-Associated Marine Phaeobacter.</title>
        <authorList>
            <person name="Freese H.M."/>
            <person name="Sikorski J."/>
            <person name="Bunk B."/>
            <person name="Scheuner C."/>
            <person name="Meier-Kolthoff J.P."/>
            <person name="Sproer C."/>
            <person name="Gram L."/>
            <person name="Overmann J."/>
        </authorList>
    </citation>
    <scope>NUCLEOTIDE SEQUENCE [LARGE SCALE GENOMIC DNA]</scope>
    <source>
        <strain evidence="1 4">P66</strain>
        <strain evidence="2 3">P88</strain>
    </source>
</reference>
<evidence type="ECO:0000313" key="2">
    <source>
        <dbReference type="EMBL" id="AUQ99838.1"/>
    </source>
</evidence>
<sequence>MSATNLATAPGTDTTSQPAIEQLLRLFEAGDPALMGFIAADIDFRIDHYRDSDGVDVSWQQATDIEGFGVILSRLGPEVFPQGTKIVGLSSQDLGDGWYNTRFHQRYHYAVRGRMVESVTFILSHQADGKIDYFRETVTTVNDI</sequence>